<dbReference type="SUPFAM" id="SSF52833">
    <property type="entry name" value="Thioredoxin-like"/>
    <property type="match status" value="1"/>
</dbReference>
<dbReference type="Pfam" id="PF00085">
    <property type="entry name" value="Thioredoxin"/>
    <property type="match status" value="1"/>
</dbReference>
<evidence type="ECO:0000313" key="2">
    <source>
        <dbReference type="EMBL" id="SVA50573.1"/>
    </source>
</evidence>
<feature type="domain" description="Thioredoxin" evidence="1">
    <location>
        <begin position="3"/>
        <end position="89"/>
    </location>
</feature>
<protein>
    <recommendedName>
        <fullName evidence="1">Thioredoxin domain-containing protein</fullName>
    </recommendedName>
</protein>
<sequence>MERLTAADFEGTTLSRDGTLAVTFSAKWCPYCRDFMAEFKKTELSVEKAMGDVTDEGSALWDDFDLNVVPTMVLFRDGKTVWRRDGIRQVGLNGADIDALRAAL</sequence>
<reference evidence="2" key="1">
    <citation type="submission" date="2018-05" db="EMBL/GenBank/DDBJ databases">
        <authorList>
            <person name="Lanie J.A."/>
            <person name="Ng W.-L."/>
            <person name="Kazmierczak K.M."/>
            <person name="Andrzejewski T.M."/>
            <person name="Davidsen T.M."/>
            <person name="Wayne K.J."/>
            <person name="Tettelin H."/>
            <person name="Glass J.I."/>
            <person name="Rusch D."/>
            <person name="Podicherti R."/>
            <person name="Tsui H.-C.T."/>
            <person name="Winkler M.E."/>
        </authorList>
    </citation>
    <scope>NUCLEOTIDE SEQUENCE</scope>
</reference>
<name>A0A381WF62_9ZZZZ</name>
<evidence type="ECO:0000259" key="1">
    <source>
        <dbReference type="Pfam" id="PF00085"/>
    </source>
</evidence>
<dbReference type="InterPro" id="IPR036249">
    <property type="entry name" value="Thioredoxin-like_sf"/>
</dbReference>
<gene>
    <name evidence="2" type="ORF">METZ01_LOCUS103427</name>
</gene>
<proteinExistence type="predicted"/>
<organism evidence="2">
    <name type="scientific">marine metagenome</name>
    <dbReference type="NCBI Taxonomy" id="408172"/>
    <lineage>
        <taxon>unclassified sequences</taxon>
        <taxon>metagenomes</taxon>
        <taxon>ecological metagenomes</taxon>
    </lineage>
</organism>
<dbReference type="CDD" id="cd02947">
    <property type="entry name" value="TRX_family"/>
    <property type="match status" value="1"/>
</dbReference>
<dbReference type="Gene3D" id="3.40.30.10">
    <property type="entry name" value="Glutaredoxin"/>
    <property type="match status" value="1"/>
</dbReference>
<dbReference type="InterPro" id="IPR013766">
    <property type="entry name" value="Thioredoxin_domain"/>
</dbReference>
<dbReference type="AlphaFoldDB" id="A0A381WF62"/>
<dbReference type="EMBL" id="UINC01011459">
    <property type="protein sequence ID" value="SVA50573.1"/>
    <property type="molecule type" value="Genomic_DNA"/>
</dbReference>
<accession>A0A381WF62</accession>